<dbReference type="SUPFAM" id="SSF47240">
    <property type="entry name" value="Ferritin-like"/>
    <property type="match status" value="1"/>
</dbReference>
<dbReference type="InterPro" id="IPR011251">
    <property type="entry name" value="Luciferase-like_dom"/>
</dbReference>
<dbReference type="NCBIfam" id="TIGR03558">
    <property type="entry name" value="oxido_grp_1"/>
    <property type="match status" value="1"/>
</dbReference>
<accession>A0A7R9QH18</accession>
<evidence type="ECO:0000256" key="1">
    <source>
        <dbReference type="ARBA" id="ARBA00007789"/>
    </source>
</evidence>
<dbReference type="InterPro" id="IPR050766">
    <property type="entry name" value="Bact_Lucif_Oxidored"/>
</dbReference>
<feature type="domain" description="Glycine zipper" evidence="3">
    <location>
        <begin position="127"/>
        <end position="170"/>
    </location>
</feature>
<dbReference type="EMBL" id="CAJPVJ010001727">
    <property type="protein sequence ID" value="CAG2165205.1"/>
    <property type="molecule type" value="Genomic_DNA"/>
</dbReference>
<dbReference type="InterPro" id="IPR036661">
    <property type="entry name" value="Luciferase-like_sf"/>
</dbReference>
<evidence type="ECO:0008006" key="6">
    <source>
        <dbReference type="Google" id="ProtNLM"/>
    </source>
</evidence>
<dbReference type="AlphaFoldDB" id="A0A7R9QH18"/>
<dbReference type="Proteomes" id="UP000728032">
    <property type="component" value="Unassembled WGS sequence"/>
</dbReference>
<evidence type="ECO:0000313" key="4">
    <source>
        <dbReference type="EMBL" id="CAD7644576.1"/>
    </source>
</evidence>
<gene>
    <name evidence="4" type="ORF">ONB1V03_LOCUS4750</name>
</gene>
<dbReference type="Pfam" id="PF13488">
    <property type="entry name" value="Gly-zipper_Omp"/>
    <property type="match status" value="1"/>
</dbReference>
<dbReference type="OrthoDB" id="10263518at2759"/>
<dbReference type="EMBL" id="OC916552">
    <property type="protein sequence ID" value="CAD7644576.1"/>
    <property type="molecule type" value="Genomic_DNA"/>
</dbReference>
<proteinExistence type="predicted"/>
<dbReference type="Gene3D" id="3.20.20.30">
    <property type="entry name" value="Luciferase-like domain"/>
    <property type="match status" value="1"/>
</dbReference>
<organism evidence="4">
    <name type="scientific">Oppiella nova</name>
    <dbReference type="NCBI Taxonomy" id="334625"/>
    <lineage>
        <taxon>Eukaryota</taxon>
        <taxon>Metazoa</taxon>
        <taxon>Ecdysozoa</taxon>
        <taxon>Arthropoda</taxon>
        <taxon>Chelicerata</taxon>
        <taxon>Arachnida</taxon>
        <taxon>Acari</taxon>
        <taxon>Acariformes</taxon>
        <taxon>Sarcoptiformes</taxon>
        <taxon>Oribatida</taxon>
        <taxon>Brachypylina</taxon>
        <taxon>Oppioidea</taxon>
        <taxon>Oppiidae</taxon>
        <taxon>Oppiella</taxon>
    </lineage>
</organism>
<dbReference type="InterPro" id="IPR009078">
    <property type="entry name" value="Ferritin-like_SF"/>
</dbReference>
<comment type="similarity">
    <text evidence="1">To bacterial alkanal monooxygenase alpha and beta chains.</text>
</comment>
<keyword evidence="5" id="KW-1185">Reference proteome</keyword>
<dbReference type="PANTHER" id="PTHR30137:SF6">
    <property type="entry name" value="LUCIFERASE-LIKE MONOOXYGENASE"/>
    <property type="match status" value="1"/>
</dbReference>
<dbReference type="SUPFAM" id="SSF51679">
    <property type="entry name" value="Bacterial luciferase-like"/>
    <property type="match status" value="1"/>
</dbReference>
<dbReference type="GO" id="GO:0016705">
    <property type="term" value="F:oxidoreductase activity, acting on paired donors, with incorporation or reduction of molecular oxygen"/>
    <property type="evidence" value="ECO:0007669"/>
    <property type="project" value="InterPro"/>
</dbReference>
<sequence>MIGSAVGGAGGAAASTNRKDRTAAAIGGGLGGVGGYTRVVQFLVKKFLKTAMQINMVILPWGDMDVAMLGGGNSTNTALTSALGGVVGAAIGQQMGGSTGAMIGSAIGGGVGAGASSNKRDRNGAIIGGALGSAGGYTVGRNVTGTSTGGYIGAGLGAAGGSALGQKVSDDRRYDDRYDSRYGRYNDRYDRSGYHTALKNTKFSILELAPVREDQTVEFSLKHALQLAQHAEQLGFDRLWLAEHHNMDGIASSATAVLLGYILANTKNIKVGSGGIMLPNHAPLVVAEQFGTLATLYPNRIELGLGRAPGTDPTTMRALRRGRQETEEQFPQDVLEILSYFADAVPQQRIKATPGQGTHVPVWLLGSSLFSAQLAAKLGLPYSFASHFAPRMLGQAIQLYRDNFEPSAYLDKPFVSMGVPTVVAQTDEEAEYLATSVYQRILALLTGQSLKLKPPVATMEGRWSASEKMSVQNFLGRELVTAEQWPKLKDFMADLMWIEHVGARAFSAMSKKAPTATLREMYAIFHAEEQRHANAEMALMKRWGMLDDTYADEMPFYILGAVIPMLEVALDGALCVGFSVMEAQGINKSVIELAQMAARVVDPRLMLARTS</sequence>
<evidence type="ECO:0000259" key="2">
    <source>
        <dbReference type="Pfam" id="PF00296"/>
    </source>
</evidence>
<name>A0A7R9QH18_9ACAR</name>
<dbReference type="InterPro" id="IPR019949">
    <property type="entry name" value="CmoO-like"/>
</dbReference>
<feature type="domain" description="Luciferase-like" evidence="2">
    <location>
        <begin position="203"/>
        <end position="440"/>
    </location>
</feature>
<reference evidence="4" key="1">
    <citation type="submission" date="2020-11" db="EMBL/GenBank/DDBJ databases">
        <authorList>
            <person name="Tran Van P."/>
        </authorList>
    </citation>
    <scope>NUCLEOTIDE SEQUENCE</scope>
</reference>
<dbReference type="FunFam" id="3.20.20.30:FF:000002">
    <property type="entry name" value="LLM class flavin-dependent oxidoreductase"/>
    <property type="match status" value="1"/>
</dbReference>
<dbReference type="InterPro" id="IPR039567">
    <property type="entry name" value="Gly-zipper"/>
</dbReference>
<dbReference type="Pfam" id="PF00296">
    <property type="entry name" value="Bac_luciferase"/>
    <property type="match status" value="1"/>
</dbReference>
<dbReference type="PANTHER" id="PTHR30137">
    <property type="entry name" value="LUCIFERASE-LIKE MONOOXYGENASE"/>
    <property type="match status" value="1"/>
</dbReference>
<evidence type="ECO:0000313" key="5">
    <source>
        <dbReference type="Proteomes" id="UP000728032"/>
    </source>
</evidence>
<protein>
    <recommendedName>
        <fullName evidence="6">Luciferase-like domain-containing protein</fullName>
    </recommendedName>
</protein>
<evidence type="ECO:0000259" key="3">
    <source>
        <dbReference type="Pfam" id="PF13488"/>
    </source>
</evidence>
<dbReference type="GO" id="GO:0005829">
    <property type="term" value="C:cytosol"/>
    <property type="evidence" value="ECO:0007669"/>
    <property type="project" value="TreeGrafter"/>
</dbReference>